<dbReference type="SUPFAM" id="SSF48508">
    <property type="entry name" value="Nuclear receptor ligand-binding domain"/>
    <property type="match status" value="1"/>
</dbReference>
<dbReference type="InterPro" id="IPR050234">
    <property type="entry name" value="Nuclear_hormone_rcpt_NR1"/>
</dbReference>
<dbReference type="InterPro" id="IPR001628">
    <property type="entry name" value="Znf_hrmn_rcpt"/>
</dbReference>
<dbReference type="InterPro" id="IPR035500">
    <property type="entry name" value="NHR-like_dom_sf"/>
</dbReference>
<accession>A0A7R9PTB9</accession>
<dbReference type="SMART" id="SM00399">
    <property type="entry name" value="ZnF_C4"/>
    <property type="match status" value="1"/>
</dbReference>
<gene>
    <name evidence="11" type="ORF">OSB1V03_LOCUS33</name>
</gene>
<dbReference type="GO" id="GO:0000978">
    <property type="term" value="F:RNA polymerase II cis-regulatory region sequence-specific DNA binding"/>
    <property type="evidence" value="ECO:0007669"/>
    <property type="project" value="TreeGrafter"/>
</dbReference>
<dbReference type="GO" id="GO:0004879">
    <property type="term" value="F:nuclear receptor activity"/>
    <property type="evidence" value="ECO:0007669"/>
    <property type="project" value="TreeGrafter"/>
</dbReference>
<dbReference type="PROSITE" id="PS51030">
    <property type="entry name" value="NUCLEAR_REC_DBD_2"/>
    <property type="match status" value="1"/>
</dbReference>
<reference evidence="11" key="1">
    <citation type="submission" date="2020-11" db="EMBL/GenBank/DDBJ databases">
        <authorList>
            <person name="Tran Van P."/>
        </authorList>
    </citation>
    <scope>NUCLEOTIDE SEQUENCE</scope>
</reference>
<keyword evidence="7" id="KW-0675">Receptor</keyword>
<dbReference type="Proteomes" id="UP000759131">
    <property type="component" value="Unassembled WGS sequence"/>
</dbReference>
<sequence length="365" mass="41940">MSGYHFENKLYCIFGDKCLITVSNRKQCKRCRLDKCLSVGMKSELIYSEKRIEIRRHIVAENRRRRQMLANKSPEATVQSDSNSSFDTTDRKIIVSIDCSQPTTTAEDINAYNTDTNTTSNSDESDQQLDYKPLLPINDYDNTFASLSENDQMVLIKYSSVEINLLRMISVFNFRDGYWDIVLNNRSHCIKLDLFIKNVEDNCGGYQLHRTFVENMGLDWESDPLIIDFLTPIVLFNPNRPKLTDIESVQYLNMKFKSEMLAKAKLIRLIDSLRLLNVLHTKIAINSAMKKGPNLDAFPLFREIIDRSEANMAACRNIDSWQAYRHTSDTPSPTLQPMYANRESVITDTNTSNNNPVVRSDLGVI</sequence>
<keyword evidence="1" id="KW-0479">Metal-binding</keyword>
<dbReference type="InterPro" id="IPR013088">
    <property type="entry name" value="Znf_NHR/GATA"/>
</dbReference>
<feature type="region of interest" description="Disordered" evidence="9">
    <location>
        <begin position="67"/>
        <end position="86"/>
    </location>
</feature>
<evidence type="ECO:0000256" key="7">
    <source>
        <dbReference type="ARBA" id="ARBA00023170"/>
    </source>
</evidence>
<keyword evidence="2" id="KW-0863">Zinc-finger</keyword>
<dbReference type="GO" id="GO:0045944">
    <property type="term" value="P:positive regulation of transcription by RNA polymerase II"/>
    <property type="evidence" value="ECO:0007669"/>
    <property type="project" value="TreeGrafter"/>
</dbReference>
<dbReference type="PANTHER" id="PTHR24082:SF283">
    <property type="entry name" value="NUCLEAR HORMONE RECEPTOR HR96"/>
    <property type="match status" value="1"/>
</dbReference>
<dbReference type="Gene3D" id="3.30.50.10">
    <property type="entry name" value="Erythroid Transcription Factor GATA-1, subunit A"/>
    <property type="match status" value="1"/>
</dbReference>
<evidence type="ECO:0000256" key="2">
    <source>
        <dbReference type="ARBA" id="ARBA00022771"/>
    </source>
</evidence>
<dbReference type="GO" id="GO:0008270">
    <property type="term" value="F:zinc ion binding"/>
    <property type="evidence" value="ECO:0007669"/>
    <property type="project" value="UniProtKB-KW"/>
</dbReference>
<evidence type="ECO:0000313" key="11">
    <source>
        <dbReference type="EMBL" id="CAD7619532.1"/>
    </source>
</evidence>
<dbReference type="Pfam" id="PF00105">
    <property type="entry name" value="zf-C4"/>
    <property type="match status" value="1"/>
</dbReference>
<name>A0A7R9PTB9_9ACAR</name>
<evidence type="ECO:0000256" key="1">
    <source>
        <dbReference type="ARBA" id="ARBA00022723"/>
    </source>
</evidence>
<evidence type="ECO:0000256" key="3">
    <source>
        <dbReference type="ARBA" id="ARBA00022833"/>
    </source>
</evidence>
<dbReference type="OrthoDB" id="6352325at2759"/>
<keyword evidence="3" id="KW-0862">Zinc</keyword>
<dbReference type="Gene3D" id="1.10.565.10">
    <property type="entry name" value="Retinoid X Receptor"/>
    <property type="match status" value="1"/>
</dbReference>
<evidence type="ECO:0000256" key="8">
    <source>
        <dbReference type="ARBA" id="ARBA00023242"/>
    </source>
</evidence>
<dbReference type="AlphaFoldDB" id="A0A7R9PTB9"/>
<dbReference type="SUPFAM" id="SSF57716">
    <property type="entry name" value="Glucocorticoid receptor-like (DNA-binding domain)"/>
    <property type="match status" value="1"/>
</dbReference>
<dbReference type="GO" id="GO:0030154">
    <property type="term" value="P:cell differentiation"/>
    <property type="evidence" value="ECO:0007669"/>
    <property type="project" value="TreeGrafter"/>
</dbReference>
<dbReference type="PRINTS" id="PR00398">
    <property type="entry name" value="STRDHORMONER"/>
</dbReference>
<feature type="region of interest" description="Disordered" evidence="9">
    <location>
        <begin position="108"/>
        <end position="127"/>
    </location>
</feature>
<evidence type="ECO:0000259" key="10">
    <source>
        <dbReference type="PROSITE" id="PS51030"/>
    </source>
</evidence>
<protein>
    <recommendedName>
        <fullName evidence="10">Nuclear receptor domain-containing protein</fullName>
    </recommendedName>
</protein>
<dbReference type="PANTHER" id="PTHR24082">
    <property type="entry name" value="NUCLEAR HORMONE RECEPTOR"/>
    <property type="match status" value="1"/>
</dbReference>
<keyword evidence="4" id="KW-0805">Transcription regulation</keyword>
<proteinExistence type="predicted"/>
<organism evidence="11">
    <name type="scientific">Medioppia subpectinata</name>
    <dbReference type="NCBI Taxonomy" id="1979941"/>
    <lineage>
        <taxon>Eukaryota</taxon>
        <taxon>Metazoa</taxon>
        <taxon>Ecdysozoa</taxon>
        <taxon>Arthropoda</taxon>
        <taxon>Chelicerata</taxon>
        <taxon>Arachnida</taxon>
        <taxon>Acari</taxon>
        <taxon>Acariformes</taxon>
        <taxon>Sarcoptiformes</taxon>
        <taxon>Oribatida</taxon>
        <taxon>Brachypylina</taxon>
        <taxon>Oppioidea</taxon>
        <taxon>Oppiidae</taxon>
        <taxon>Medioppia</taxon>
    </lineage>
</organism>
<dbReference type="EMBL" id="CAJPIZ010000004">
    <property type="protein sequence ID" value="CAG2099962.1"/>
    <property type="molecule type" value="Genomic_DNA"/>
</dbReference>
<dbReference type="GO" id="GO:0000122">
    <property type="term" value="P:negative regulation of transcription by RNA polymerase II"/>
    <property type="evidence" value="ECO:0007669"/>
    <property type="project" value="TreeGrafter"/>
</dbReference>
<feature type="domain" description="Nuclear receptor" evidence="10">
    <location>
        <begin position="1"/>
        <end position="48"/>
    </location>
</feature>
<feature type="compositionally biased region" description="Polar residues" evidence="9">
    <location>
        <begin position="74"/>
        <end position="86"/>
    </location>
</feature>
<keyword evidence="12" id="KW-1185">Reference proteome</keyword>
<keyword evidence="5" id="KW-0238">DNA-binding</keyword>
<dbReference type="InterPro" id="IPR001723">
    <property type="entry name" value="Nuclear_hrmn_rcpt"/>
</dbReference>
<keyword evidence="6" id="KW-0804">Transcription</keyword>
<evidence type="ECO:0000313" key="12">
    <source>
        <dbReference type="Proteomes" id="UP000759131"/>
    </source>
</evidence>
<evidence type="ECO:0000256" key="9">
    <source>
        <dbReference type="SAM" id="MobiDB-lite"/>
    </source>
</evidence>
<evidence type="ECO:0000256" key="4">
    <source>
        <dbReference type="ARBA" id="ARBA00023015"/>
    </source>
</evidence>
<dbReference type="EMBL" id="OC854579">
    <property type="protein sequence ID" value="CAD7619532.1"/>
    <property type="molecule type" value="Genomic_DNA"/>
</dbReference>
<evidence type="ECO:0000256" key="6">
    <source>
        <dbReference type="ARBA" id="ARBA00023163"/>
    </source>
</evidence>
<feature type="compositionally biased region" description="Low complexity" evidence="9">
    <location>
        <begin position="113"/>
        <end position="122"/>
    </location>
</feature>
<evidence type="ECO:0000256" key="5">
    <source>
        <dbReference type="ARBA" id="ARBA00023125"/>
    </source>
</evidence>
<keyword evidence="8" id="KW-0539">Nucleus</keyword>